<dbReference type="Proteomes" id="UP001344888">
    <property type="component" value="Unassembled WGS sequence"/>
</dbReference>
<name>A0AAW9NU93_9BACL</name>
<sequence length="365" mass="41616">MKKLYQQFNHLNIDMDLEPMEVSVHEKERIQKRIFKAKKKKYFTKYMATAATFLLATGITVGYAFPAFATNIPIIGNVFSLFVDNDKYIFDNYGQHSTAMGMSQESNGVEVTITNAVYDTENITIAYTIKSDKDLGERPAIQESVVVDEFKEIYEYSGYDRNYIVQKLNDTEYAVIYVYQLIEGTKPEQVHVKFQGDEIRDLNNVNNVVAGDWSFEFTLEALESESQIFQKDSLKIEAEGVEVAVLKSTKTPIATTFYMSELVDEALLAQEYDKVRLASIEYRVTDDVGNHYNYIHHRGTSHSTDFGEFHMNYPRITLPAFDEKATSITITPIVGVYKVKNDAVEGEVVPVKEPFEIAPIQIPVK</sequence>
<dbReference type="Gene3D" id="2.60.40.1630">
    <property type="entry name" value="bacillus anthracis domain"/>
    <property type="match status" value="1"/>
</dbReference>
<dbReference type="InterPro" id="IPR040680">
    <property type="entry name" value="DUF5643"/>
</dbReference>
<feature type="domain" description="DUF5643" evidence="3">
    <location>
        <begin position="235"/>
        <end position="347"/>
    </location>
</feature>
<reference evidence="4 5" key="1">
    <citation type="submission" date="2023-03" db="EMBL/GenBank/DDBJ databases">
        <title>Bacillus Genome Sequencing.</title>
        <authorList>
            <person name="Dunlap C."/>
        </authorList>
    </citation>
    <scope>NUCLEOTIDE SEQUENCE [LARGE SCALE GENOMIC DNA]</scope>
    <source>
        <strain evidence="4 5">B-59205</strain>
    </source>
</reference>
<proteinExistence type="predicted"/>
<keyword evidence="1" id="KW-1133">Transmembrane helix</keyword>
<feature type="transmembrane region" description="Helical" evidence="1">
    <location>
        <begin position="42"/>
        <end position="65"/>
    </location>
</feature>
<evidence type="ECO:0000313" key="4">
    <source>
        <dbReference type="EMBL" id="MEC1178383.1"/>
    </source>
</evidence>
<keyword evidence="1" id="KW-0812">Transmembrane</keyword>
<dbReference type="Pfam" id="PF18705">
    <property type="entry name" value="DUF5643"/>
    <property type="match status" value="1"/>
</dbReference>
<keyword evidence="1" id="KW-0472">Membrane</keyword>
<organism evidence="4 5">
    <name type="scientific">Metasolibacillus meyeri</name>
    <dbReference type="NCBI Taxonomy" id="1071052"/>
    <lineage>
        <taxon>Bacteria</taxon>
        <taxon>Bacillati</taxon>
        <taxon>Bacillota</taxon>
        <taxon>Bacilli</taxon>
        <taxon>Bacillales</taxon>
        <taxon>Caryophanaceae</taxon>
        <taxon>Metasolibacillus</taxon>
    </lineage>
</organism>
<evidence type="ECO:0000256" key="1">
    <source>
        <dbReference type="SAM" id="Phobius"/>
    </source>
</evidence>
<gene>
    <name evidence="4" type="ORF">P9B03_07815</name>
</gene>
<dbReference type="RefSeq" id="WP_326122907.1">
    <property type="nucleotide sequence ID" value="NZ_JARSFG010000011.1"/>
</dbReference>
<dbReference type="Pfam" id="PF13786">
    <property type="entry name" value="DUF4179"/>
    <property type="match status" value="1"/>
</dbReference>
<accession>A0AAW9NU93</accession>
<dbReference type="AlphaFoldDB" id="A0AAW9NU93"/>
<evidence type="ECO:0000259" key="3">
    <source>
        <dbReference type="Pfam" id="PF18705"/>
    </source>
</evidence>
<dbReference type="InterPro" id="IPR025436">
    <property type="entry name" value="DUF4179"/>
</dbReference>
<dbReference type="EMBL" id="JARSFG010000011">
    <property type="protein sequence ID" value="MEC1178383.1"/>
    <property type="molecule type" value="Genomic_DNA"/>
</dbReference>
<comment type="caution">
    <text evidence="4">The sequence shown here is derived from an EMBL/GenBank/DDBJ whole genome shotgun (WGS) entry which is preliminary data.</text>
</comment>
<feature type="domain" description="DUF4179" evidence="2">
    <location>
        <begin position="38"/>
        <end position="131"/>
    </location>
</feature>
<protein>
    <submittedName>
        <fullName evidence="4">DUF4179 domain-containing protein</fullName>
    </submittedName>
</protein>
<evidence type="ECO:0000313" key="5">
    <source>
        <dbReference type="Proteomes" id="UP001344888"/>
    </source>
</evidence>
<keyword evidence="5" id="KW-1185">Reference proteome</keyword>
<dbReference type="Gene3D" id="2.60.40.1640">
    <property type="entry name" value="Conserved domain protein"/>
    <property type="match status" value="1"/>
</dbReference>
<evidence type="ECO:0000259" key="2">
    <source>
        <dbReference type="Pfam" id="PF13786"/>
    </source>
</evidence>